<dbReference type="InterPro" id="IPR032675">
    <property type="entry name" value="LRR_dom_sf"/>
</dbReference>
<dbReference type="Proteomes" id="UP001550210">
    <property type="component" value="Unassembled WGS sequence"/>
</dbReference>
<evidence type="ECO:0000259" key="3">
    <source>
        <dbReference type="PROSITE" id="PS50837"/>
    </source>
</evidence>
<dbReference type="PANTHER" id="PTHR46844">
    <property type="entry name" value="SLR5058 PROTEIN"/>
    <property type="match status" value="1"/>
</dbReference>
<keyword evidence="1" id="KW-0547">Nucleotide-binding</keyword>
<dbReference type="InterPro" id="IPR027417">
    <property type="entry name" value="P-loop_NTPase"/>
</dbReference>
<dbReference type="InterPro" id="IPR054547">
    <property type="entry name" value="NNH1"/>
</dbReference>
<dbReference type="Pfam" id="PF05729">
    <property type="entry name" value="NACHT"/>
    <property type="match status" value="1"/>
</dbReference>
<organism evidence="4 5">
    <name type="scientific">Streptomyces ossamyceticus</name>
    <dbReference type="NCBI Taxonomy" id="249581"/>
    <lineage>
        <taxon>Bacteria</taxon>
        <taxon>Bacillati</taxon>
        <taxon>Actinomycetota</taxon>
        <taxon>Actinomycetes</taxon>
        <taxon>Kitasatosporales</taxon>
        <taxon>Streptomycetaceae</taxon>
        <taxon>Streptomyces</taxon>
    </lineage>
</organism>
<evidence type="ECO:0000313" key="4">
    <source>
        <dbReference type="EMBL" id="MET9850967.1"/>
    </source>
</evidence>
<keyword evidence="5" id="KW-1185">Reference proteome</keyword>
<sequence length="1026" mass="112260">MQGIELVLARLAATVVSSLARSALTPRPGAGLVPEPVRPLPRPPSPDRLAQVLAGRLTAGYGPLPEHERLAAVAAVQDAFAATDVTVDRLFAADLDPERLRTELRAPDAGLSPRALDLYDELLGLCCAHLVEQLTAQPSFAARAAVEHTRRSGRTEGLLRDLAAARPRAVALDFEQRYADFVAETQSRVELFGITLGDRRRAEWPLDTAYISLMVSGDRPGDPALDDLASPGGTPTTLKVEQALADCDRLVLRGPAGSGKSTLVQWLALNAARRGFGPELAAWNLCVPFVLRLRSFNTPAGLPTPEDFLPATGVPLRAPDGWVSELLTSGRALVLVDGVDEVPARSRGRTESWLKALIAAYPEARYVVTTRPSAVPENWLTGHGFTAHSLLPMERDDIRAFIGHWHDSARLECPSGSERELLDTYETGLNQAVTSRRDLARLATNPLMCALLCALNRDRRMRLPRARKELYDAALDMLLIRRDTEREITSVEGVQLSRDEQTALLQRLAYWLIRNGQVEAAREDAAAMLDEWLDAMPQVREQGDAEQVFAHLLIRSGLLREPVPGSVDFVHRTFQDYLGAKAAVEARDFGVLVRHAHDDQWDDVVRMAVGHARVDERGRLLRQLLRRADKVRGHRERLILLAAASLEHAPELDPGVRREVEERTGELMPPGSPEQADALAKVGELVVELLPGPEGLTARQAGAVVRTAGRVGGPAALEVISRFRADRRTAVCSEVGSAWSAFDTEEYFEAVLNGSGTRLLVVETSEQMAFLPRLPQLTMLTVKGDHGLPDAVLDCSGLRSLQLVRNGQVRDLSPLSWLPLLDILTLDDCSSLTDLHSLSGLPLSRLLLYRASGPLSLAPLVDLPNLRHLTFAFAAAETTLADLPFAPRLTGIGFFEQAAVTRLSGLEAMTSLRWLAVNEEHQWRDFLAAGVFSPLETLQVIDVPRLDLGDTLPHQGLVEILLSHVGQVDNLAALAELPALERLVLYRCGPVDLAPLASLHRLRVRILDCPPPFGTDLFPPDRLTVE</sequence>
<keyword evidence="2" id="KW-0067">ATP-binding</keyword>
<proteinExistence type="predicted"/>
<evidence type="ECO:0000256" key="1">
    <source>
        <dbReference type="ARBA" id="ARBA00022741"/>
    </source>
</evidence>
<evidence type="ECO:0000313" key="5">
    <source>
        <dbReference type="Proteomes" id="UP001550210"/>
    </source>
</evidence>
<dbReference type="SUPFAM" id="SSF52058">
    <property type="entry name" value="L domain-like"/>
    <property type="match status" value="1"/>
</dbReference>
<name>A0ABV2VAW3_9ACTN</name>
<dbReference type="Pfam" id="PF22733">
    <property type="entry name" value="NNH1"/>
    <property type="match status" value="1"/>
</dbReference>
<reference evidence="4 5" key="1">
    <citation type="submission" date="2024-06" db="EMBL/GenBank/DDBJ databases">
        <title>The Natural Products Discovery Center: Release of the First 8490 Sequenced Strains for Exploring Actinobacteria Biosynthetic Diversity.</title>
        <authorList>
            <person name="Kalkreuter E."/>
            <person name="Kautsar S.A."/>
            <person name="Yang D."/>
            <person name="Bader C.D."/>
            <person name="Teijaro C.N."/>
            <person name="Fluegel L."/>
            <person name="Davis C.M."/>
            <person name="Simpson J.R."/>
            <person name="Lauterbach L."/>
            <person name="Steele A.D."/>
            <person name="Gui C."/>
            <person name="Meng S."/>
            <person name="Li G."/>
            <person name="Viehrig K."/>
            <person name="Ye F."/>
            <person name="Su P."/>
            <person name="Kiefer A.F."/>
            <person name="Nichols A."/>
            <person name="Cepeda A.J."/>
            <person name="Yan W."/>
            <person name="Fan B."/>
            <person name="Jiang Y."/>
            <person name="Adhikari A."/>
            <person name="Zheng C.-J."/>
            <person name="Schuster L."/>
            <person name="Cowan T.M."/>
            <person name="Smanski M.J."/>
            <person name="Chevrette M.G."/>
            <person name="De Carvalho L.P.S."/>
            <person name="Shen B."/>
        </authorList>
    </citation>
    <scope>NUCLEOTIDE SEQUENCE [LARGE SCALE GENOMIC DNA]</scope>
    <source>
        <strain evidence="4 5">NPDC006434</strain>
    </source>
</reference>
<dbReference type="EMBL" id="JBEXPZ010000091">
    <property type="protein sequence ID" value="MET9850967.1"/>
    <property type="molecule type" value="Genomic_DNA"/>
</dbReference>
<dbReference type="SUPFAM" id="SSF52540">
    <property type="entry name" value="P-loop containing nucleoside triphosphate hydrolases"/>
    <property type="match status" value="1"/>
</dbReference>
<dbReference type="InterPro" id="IPR007111">
    <property type="entry name" value="NACHT_NTPase"/>
</dbReference>
<dbReference type="PANTHER" id="PTHR46844:SF1">
    <property type="entry name" value="SLR5058 PROTEIN"/>
    <property type="match status" value="1"/>
</dbReference>
<evidence type="ECO:0000256" key="2">
    <source>
        <dbReference type="ARBA" id="ARBA00022840"/>
    </source>
</evidence>
<dbReference type="Gene3D" id="3.40.50.300">
    <property type="entry name" value="P-loop containing nucleotide triphosphate hydrolases"/>
    <property type="match status" value="1"/>
</dbReference>
<comment type="caution">
    <text evidence="4">The sequence shown here is derived from an EMBL/GenBank/DDBJ whole genome shotgun (WGS) entry which is preliminary data.</text>
</comment>
<gene>
    <name evidence="4" type="ORF">ABZZ21_41800</name>
</gene>
<feature type="domain" description="NACHT" evidence="3">
    <location>
        <begin position="248"/>
        <end position="585"/>
    </location>
</feature>
<protein>
    <submittedName>
        <fullName evidence="4">NACHT domain-containing protein</fullName>
    </submittedName>
</protein>
<accession>A0ABV2VAW3</accession>
<dbReference type="Gene3D" id="3.80.10.10">
    <property type="entry name" value="Ribonuclease Inhibitor"/>
    <property type="match status" value="1"/>
</dbReference>
<dbReference type="RefSeq" id="WP_355404558.1">
    <property type="nucleotide sequence ID" value="NZ_JBEXPZ010000091.1"/>
</dbReference>
<dbReference type="PROSITE" id="PS50837">
    <property type="entry name" value="NACHT"/>
    <property type="match status" value="1"/>
</dbReference>